<dbReference type="PANTHER" id="PTHR47837">
    <property type="entry name" value="GTP PYROPHOSPHOKINASE YJBM"/>
    <property type="match status" value="1"/>
</dbReference>
<accession>A0A5C4TM17</accession>
<dbReference type="Gene3D" id="1.10.287.860">
    <property type="entry name" value="Nucleotidyltransferase"/>
    <property type="match status" value="1"/>
</dbReference>
<evidence type="ECO:0000256" key="4">
    <source>
        <dbReference type="ARBA" id="ARBA00022679"/>
    </source>
</evidence>
<dbReference type="SMART" id="SM00954">
    <property type="entry name" value="RelA_SpoT"/>
    <property type="match status" value="1"/>
</dbReference>
<dbReference type="FunFam" id="3.30.460.10:FF:000012">
    <property type="entry name" value="GTP pyrophosphokinase YjbM"/>
    <property type="match status" value="1"/>
</dbReference>
<dbReference type="UniPathway" id="UPA00908">
    <property type="reaction ID" value="UER00884"/>
</dbReference>
<dbReference type="GO" id="GO:0005524">
    <property type="term" value="F:ATP binding"/>
    <property type="evidence" value="ECO:0007669"/>
    <property type="project" value="UniProtKB-KW"/>
</dbReference>
<evidence type="ECO:0000256" key="6">
    <source>
        <dbReference type="ARBA" id="ARBA00022777"/>
    </source>
</evidence>
<dbReference type="InterPro" id="IPR043519">
    <property type="entry name" value="NT_sf"/>
</dbReference>
<dbReference type="OMA" id="VWATIEH"/>
<sequence>MIKDWNLFLFPYNQAAKEWKIKLRGIREEFQLMDEHSPIEFVTSRIKAIDSIKEKMVRRNIEPERLTEDMEDICGLRIMCPFLDDIYTVVDILRKRNDIDILEERDYVNNEKKSGYRSYHIVFKYPIELLDGQHNILVEIQIRTLAMNFWATLEHSLNYKHPDVFPENVHKRLQEASETAFELDEEMSEIRKELIKDAKRHQQEGKKNENCNLRK</sequence>
<feature type="domain" description="RelA/SpoT" evidence="8">
    <location>
        <begin position="44"/>
        <end position="165"/>
    </location>
</feature>
<dbReference type="GO" id="GO:0015970">
    <property type="term" value="P:guanosine tetraphosphate biosynthetic process"/>
    <property type="evidence" value="ECO:0007669"/>
    <property type="project" value="UniProtKB-UniPathway"/>
</dbReference>
<dbReference type="CDD" id="cd05399">
    <property type="entry name" value="NT_Rel-Spo_like"/>
    <property type="match status" value="1"/>
</dbReference>
<evidence type="ECO:0000256" key="1">
    <source>
        <dbReference type="ARBA" id="ARBA00004976"/>
    </source>
</evidence>
<evidence type="ECO:0000256" key="3">
    <source>
        <dbReference type="ARBA" id="ARBA00011881"/>
    </source>
</evidence>
<reference evidence="9 10" key="1">
    <citation type="submission" date="2018-05" db="EMBL/GenBank/DDBJ databases">
        <title>Lactobacillus sanfranciscensis Ah4 draft denome sequence.</title>
        <authorList>
            <person name="Zhang G."/>
        </authorList>
    </citation>
    <scope>NUCLEOTIDE SEQUENCE [LARGE SCALE GENOMIC DNA]</scope>
    <source>
        <strain evidence="9 10">Ah4</strain>
    </source>
</reference>
<evidence type="ECO:0000313" key="9">
    <source>
        <dbReference type="EMBL" id="TNK91251.1"/>
    </source>
</evidence>
<dbReference type="Gene3D" id="3.30.460.10">
    <property type="entry name" value="Beta Polymerase, domain 2"/>
    <property type="match status" value="1"/>
</dbReference>
<dbReference type="InterPro" id="IPR052366">
    <property type="entry name" value="GTP_Pyrophosphokinase"/>
</dbReference>
<evidence type="ECO:0000256" key="7">
    <source>
        <dbReference type="ARBA" id="ARBA00022840"/>
    </source>
</evidence>
<dbReference type="InterPro" id="IPR007685">
    <property type="entry name" value="RelA_SpoT"/>
</dbReference>
<dbReference type="PANTHER" id="PTHR47837:SF2">
    <property type="entry name" value="GTP PYROPHOSPHOKINASE YWAC"/>
    <property type="match status" value="1"/>
</dbReference>
<evidence type="ECO:0000256" key="5">
    <source>
        <dbReference type="ARBA" id="ARBA00022741"/>
    </source>
</evidence>
<keyword evidence="5" id="KW-0547">Nucleotide-binding</keyword>
<proteinExistence type="inferred from homology"/>
<name>A0A5C4TM17_FRUSA</name>
<dbReference type="SUPFAM" id="SSF81301">
    <property type="entry name" value="Nucleotidyltransferase"/>
    <property type="match status" value="1"/>
</dbReference>
<dbReference type="Pfam" id="PF04607">
    <property type="entry name" value="RelA_SpoT"/>
    <property type="match status" value="1"/>
</dbReference>
<dbReference type="GeneID" id="93160922"/>
<keyword evidence="6 9" id="KW-0418">Kinase</keyword>
<dbReference type="AlphaFoldDB" id="A0A5C4TM17"/>
<dbReference type="Proteomes" id="UP000313312">
    <property type="component" value="Unassembled WGS sequence"/>
</dbReference>
<comment type="pathway">
    <text evidence="1">Purine metabolism; ppGpp biosynthesis; ppGpp from GTP: step 1/2.</text>
</comment>
<comment type="subunit">
    <text evidence="3">Homotetramer.</text>
</comment>
<keyword evidence="4" id="KW-0808">Transferase</keyword>
<dbReference type="EMBL" id="QFCR01000001">
    <property type="protein sequence ID" value="TNK91251.1"/>
    <property type="molecule type" value="Genomic_DNA"/>
</dbReference>
<evidence type="ECO:0000256" key="2">
    <source>
        <dbReference type="ARBA" id="ARBA00007476"/>
    </source>
</evidence>
<dbReference type="RefSeq" id="WP_014082282.1">
    <property type="nucleotide sequence ID" value="NZ_CAUOSB010000001.1"/>
</dbReference>
<comment type="caution">
    <text evidence="9">The sequence shown here is derived from an EMBL/GenBank/DDBJ whole genome shotgun (WGS) entry which is preliminary data.</text>
</comment>
<protein>
    <submittedName>
        <fullName evidence="9">GTP pyrophosphokinase family protein</fullName>
    </submittedName>
</protein>
<keyword evidence="7" id="KW-0067">ATP-binding</keyword>
<evidence type="ECO:0000259" key="8">
    <source>
        <dbReference type="SMART" id="SM00954"/>
    </source>
</evidence>
<organism evidence="9 10">
    <name type="scientific">Fructilactobacillus sanfranciscensis</name>
    <name type="common">Lactobacillus sanfranciscensis</name>
    <dbReference type="NCBI Taxonomy" id="1625"/>
    <lineage>
        <taxon>Bacteria</taxon>
        <taxon>Bacillati</taxon>
        <taxon>Bacillota</taxon>
        <taxon>Bacilli</taxon>
        <taxon>Lactobacillales</taxon>
        <taxon>Lactobacillaceae</taxon>
        <taxon>Fructilactobacillus</taxon>
    </lineage>
</organism>
<comment type="similarity">
    <text evidence="2">Belongs to the RelA/SpoT family.</text>
</comment>
<dbReference type="GO" id="GO:0016301">
    <property type="term" value="F:kinase activity"/>
    <property type="evidence" value="ECO:0007669"/>
    <property type="project" value="UniProtKB-KW"/>
</dbReference>
<gene>
    <name evidence="9" type="ORF">DID87_00785</name>
</gene>
<evidence type="ECO:0000313" key="10">
    <source>
        <dbReference type="Proteomes" id="UP000313312"/>
    </source>
</evidence>